<name>A0A366HJH3_9BACT</name>
<dbReference type="RefSeq" id="WP_113959639.1">
    <property type="nucleotide sequence ID" value="NZ_QNRR01000006.1"/>
</dbReference>
<dbReference type="Gene3D" id="3.30.1370.110">
    <property type="match status" value="1"/>
</dbReference>
<dbReference type="SMART" id="SM00463">
    <property type="entry name" value="SMR"/>
    <property type="match status" value="1"/>
</dbReference>
<reference evidence="2 3" key="1">
    <citation type="submission" date="2018-06" db="EMBL/GenBank/DDBJ databases">
        <title>Genomic Encyclopedia of Type Strains, Phase IV (KMG-IV): sequencing the most valuable type-strain genomes for metagenomic binning, comparative biology and taxonomic classification.</title>
        <authorList>
            <person name="Goeker M."/>
        </authorList>
    </citation>
    <scope>NUCLEOTIDE SEQUENCE [LARGE SCALE GENOMIC DNA]</scope>
    <source>
        <strain evidence="2 3">DSM 25532</strain>
    </source>
</reference>
<evidence type="ECO:0000313" key="2">
    <source>
        <dbReference type="EMBL" id="RBP42515.1"/>
    </source>
</evidence>
<dbReference type="EMBL" id="QNRR01000006">
    <property type="protein sequence ID" value="RBP42515.1"/>
    <property type="molecule type" value="Genomic_DNA"/>
</dbReference>
<proteinExistence type="predicted"/>
<dbReference type="Proteomes" id="UP000253426">
    <property type="component" value="Unassembled WGS sequence"/>
</dbReference>
<gene>
    <name evidence="2" type="ORF">DES53_106224</name>
</gene>
<organism evidence="2 3">
    <name type="scientific">Roseimicrobium gellanilyticum</name>
    <dbReference type="NCBI Taxonomy" id="748857"/>
    <lineage>
        <taxon>Bacteria</taxon>
        <taxon>Pseudomonadati</taxon>
        <taxon>Verrucomicrobiota</taxon>
        <taxon>Verrucomicrobiia</taxon>
        <taxon>Verrucomicrobiales</taxon>
        <taxon>Verrucomicrobiaceae</taxon>
        <taxon>Roseimicrobium</taxon>
    </lineage>
</organism>
<dbReference type="PROSITE" id="PS50828">
    <property type="entry name" value="SMR"/>
    <property type="match status" value="1"/>
</dbReference>
<dbReference type="InterPro" id="IPR002625">
    <property type="entry name" value="Smr_dom"/>
</dbReference>
<dbReference type="AlphaFoldDB" id="A0A366HJH3"/>
<evidence type="ECO:0000259" key="1">
    <source>
        <dbReference type="PROSITE" id="PS50828"/>
    </source>
</evidence>
<sequence length="105" mass="11682">MHLADQDPLDPNPDEPVKIPITDTLDLHTFRPNEIGDLLPDYFAECIRHGILAVRVVHGKGTGTLRTGVHHLLNKLPEVESWQWPAGEQSGGWGATWVYLRPDAA</sequence>
<dbReference type="OrthoDB" id="9808166at2"/>
<keyword evidence="3" id="KW-1185">Reference proteome</keyword>
<evidence type="ECO:0000313" key="3">
    <source>
        <dbReference type="Proteomes" id="UP000253426"/>
    </source>
</evidence>
<dbReference type="InterPro" id="IPR036063">
    <property type="entry name" value="Smr_dom_sf"/>
</dbReference>
<accession>A0A366HJH3</accession>
<feature type="domain" description="Smr" evidence="1">
    <location>
        <begin position="25"/>
        <end position="101"/>
    </location>
</feature>
<protein>
    <submittedName>
        <fullName evidence="2">Smr domain-containing protein</fullName>
    </submittedName>
</protein>
<comment type="caution">
    <text evidence="2">The sequence shown here is derived from an EMBL/GenBank/DDBJ whole genome shotgun (WGS) entry which is preliminary data.</text>
</comment>
<dbReference type="SUPFAM" id="SSF160443">
    <property type="entry name" value="SMR domain-like"/>
    <property type="match status" value="1"/>
</dbReference>
<dbReference type="Pfam" id="PF01713">
    <property type="entry name" value="Smr"/>
    <property type="match status" value="1"/>
</dbReference>